<dbReference type="PROSITE" id="PS51903">
    <property type="entry name" value="CLP_R"/>
    <property type="match status" value="1"/>
</dbReference>
<accession>W4RPE0</accession>
<sequence>MLTGLGLNLDNVKEALNLTLSKKPQVSGSGVEQGKLYISTTLQKVLALAEKEMKQFEDDYLSVEHVLLAAIEIPGSESGGA</sequence>
<keyword evidence="1" id="KW-0677">Repeat</keyword>
<dbReference type="eggNOG" id="COG0542">
    <property type="taxonomic scope" value="Bacteria"/>
</dbReference>
<evidence type="ECO:0000313" key="4">
    <source>
        <dbReference type="Proteomes" id="UP000018949"/>
    </source>
</evidence>
<feature type="domain" description="Clp R" evidence="2">
    <location>
        <begin position="1"/>
        <end position="81"/>
    </location>
</feature>
<reference evidence="3 4" key="1">
    <citation type="submission" date="2013-12" db="EMBL/GenBank/DDBJ databases">
        <title>NBRP : Genome information of microbial organism related human and environment.</title>
        <authorList>
            <person name="Hattori M."/>
            <person name="Oshima K."/>
            <person name="Inaba H."/>
            <person name="Suda W."/>
            <person name="Sakamoto M."/>
            <person name="Iino T."/>
            <person name="Kitahara M."/>
            <person name="Oshida Y."/>
            <person name="Iida T."/>
            <person name="Kudo T."/>
            <person name="Itoh T."/>
            <person name="Ahmed I."/>
            <person name="Ohkuma M."/>
        </authorList>
    </citation>
    <scope>NUCLEOTIDE SEQUENCE [LARGE SCALE GENOMIC DNA]</scope>
    <source>
        <strain evidence="3 4">JCM 21738</strain>
    </source>
</reference>
<dbReference type="AlphaFoldDB" id="W4RPE0"/>
<evidence type="ECO:0000256" key="1">
    <source>
        <dbReference type="PROSITE-ProRule" id="PRU01251"/>
    </source>
</evidence>
<dbReference type="SUPFAM" id="SSF81923">
    <property type="entry name" value="Double Clp-N motif"/>
    <property type="match status" value="1"/>
</dbReference>
<dbReference type="Proteomes" id="UP000018949">
    <property type="component" value="Unassembled WGS sequence"/>
</dbReference>
<organism evidence="3 4">
    <name type="scientific">Mesobacillus boroniphilus JCM 21738</name>
    <dbReference type="NCBI Taxonomy" id="1294265"/>
    <lineage>
        <taxon>Bacteria</taxon>
        <taxon>Bacillati</taxon>
        <taxon>Bacillota</taxon>
        <taxon>Bacilli</taxon>
        <taxon>Bacillales</taxon>
        <taxon>Bacillaceae</taxon>
        <taxon>Mesobacillus</taxon>
    </lineage>
</organism>
<proteinExistence type="predicted"/>
<evidence type="ECO:0000259" key="2">
    <source>
        <dbReference type="PROSITE" id="PS51903"/>
    </source>
</evidence>
<comment type="caution">
    <text evidence="3">The sequence shown here is derived from an EMBL/GenBank/DDBJ whole genome shotgun (WGS) entry which is preliminary data.</text>
</comment>
<name>W4RPE0_9BACI</name>
<dbReference type="EMBL" id="BAUW01000028">
    <property type="protein sequence ID" value="GAE45743.1"/>
    <property type="molecule type" value="Genomic_DNA"/>
</dbReference>
<protein>
    <submittedName>
        <fullName evidence="3">ClpB protein</fullName>
    </submittedName>
</protein>
<keyword evidence="4" id="KW-1185">Reference proteome</keyword>
<gene>
    <name evidence="3" type="ORF">JCM21738_2583</name>
</gene>
<evidence type="ECO:0000313" key="3">
    <source>
        <dbReference type="EMBL" id="GAE45743.1"/>
    </source>
</evidence>
<dbReference type="Gene3D" id="1.10.1780.10">
    <property type="entry name" value="Clp, N-terminal domain"/>
    <property type="match status" value="1"/>
</dbReference>
<dbReference type="Pfam" id="PF02861">
    <property type="entry name" value="Clp_N"/>
    <property type="match status" value="1"/>
</dbReference>
<dbReference type="InterPro" id="IPR036628">
    <property type="entry name" value="Clp_N_dom_sf"/>
</dbReference>
<dbReference type="InterPro" id="IPR004176">
    <property type="entry name" value="Clp_R_N"/>
</dbReference>